<dbReference type="Proteomes" id="UP000594463">
    <property type="component" value="Chromosome"/>
</dbReference>
<evidence type="ECO:0000259" key="8">
    <source>
        <dbReference type="PROSITE" id="PS50928"/>
    </source>
</evidence>
<dbReference type="InterPro" id="IPR035906">
    <property type="entry name" value="MetI-like_sf"/>
</dbReference>
<evidence type="ECO:0000313" key="9">
    <source>
        <dbReference type="EMBL" id="QPM67936.1"/>
    </source>
</evidence>
<comment type="subcellular location">
    <subcellularLocation>
        <location evidence="1 7">Cell membrane</location>
        <topology evidence="1 7">Multi-pass membrane protein</topology>
    </subcellularLocation>
</comment>
<feature type="transmembrane region" description="Helical" evidence="7">
    <location>
        <begin position="158"/>
        <end position="182"/>
    </location>
</feature>
<feature type="domain" description="ABC transmembrane type-1" evidence="8">
    <location>
        <begin position="72"/>
        <end position="282"/>
    </location>
</feature>
<dbReference type="CDD" id="cd06261">
    <property type="entry name" value="TM_PBP2"/>
    <property type="match status" value="1"/>
</dbReference>
<evidence type="ECO:0000256" key="6">
    <source>
        <dbReference type="ARBA" id="ARBA00023136"/>
    </source>
</evidence>
<keyword evidence="3" id="KW-1003">Cell membrane</keyword>
<dbReference type="GO" id="GO:0055085">
    <property type="term" value="P:transmembrane transport"/>
    <property type="evidence" value="ECO:0007669"/>
    <property type="project" value="InterPro"/>
</dbReference>
<dbReference type="InterPro" id="IPR000515">
    <property type="entry name" value="MetI-like"/>
</dbReference>
<dbReference type="GO" id="GO:0005886">
    <property type="term" value="C:plasma membrane"/>
    <property type="evidence" value="ECO:0007669"/>
    <property type="project" value="UniProtKB-SubCell"/>
</dbReference>
<evidence type="ECO:0000256" key="5">
    <source>
        <dbReference type="ARBA" id="ARBA00022989"/>
    </source>
</evidence>
<dbReference type="PROSITE" id="PS50928">
    <property type="entry name" value="ABC_TM1"/>
    <property type="match status" value="1"/>
</dbReference>
<sequence>MYAIKNRKYYIYYLIFMLPPLIYLCIWKFGPFFYTLGLSFSSFNLVYDKYPTFVGLRNYLEVIKDINFVQVLIRTFLFMIVAVLLQLILGLGLAIFFDGKLLIKEKLKTLIILPMITAPVVVGLIWYILYSDNIGPINYLLSTIGLPRISWLSNPSTALYSIIIADVWQWTPFTFLLLLTGLQNIPPEVIEAAKIDGCSSLKMFRYITLPMIRITILTTVILRSLDAFVELPKIYVMTGGGPGGNTEIISLLVYKTVFRSYRLGYGATMVIIALAITSGLYGIYLWVNNHYGRTE</sequence>
<evidence type="ECO:0000313" key="10">
    <source>
        <dbReference type="Proteomes" id="UP000594463"/>
    </source>
</evidence>
<feature type="transmembrane region" description="Helical" evidence="7">
    <location>
        <begin position="12"/>
        <end position="34"/>
    </location>
</feature>
<keyword evidence="2 7" id="KW-0813">Transport</keyword>
<dbReference type="Pfam" id="PF00528">
    <property type="entry name" value="BPD_transp_1"/>
    <property type="match status" value="1"/>
</dbReference>
<organism evidence="9 10">
    <name type="scientific">Atribacter laminatus</name>
    <dbReference type="NCBI Taxonomy" id="2847778"/>
    <lineage>
        <taxon>Bacteria</taxon>
        <taxon>Pseudomonadati</taxon>
        <taxon>Atribacterota</taxon>
        <taxon>Atribacteria</taxon>
        <taxon>Atribacterales</taxon>
        <taxon>Atribacteraceae</taxon>
        <taxon>Atribacter</taxon>
    </lineage>
</organism>
<proteinExistence type="inferred from homology"/>
<evidence type="ECO:0000256" key="1">
    <source>
        <dbReference type="ARBA" id="ARBA00004651"/>
    </source>
</evidence>
<dbReference type="Gene3D" id="1.10.3720.10">
    <property type="entry name" value="MetI-like"/>
    <property type="match status" value="1"/>
</dbReference>
<keyword evidence="5 7" id="KW-1133">Transmembrane helix</keyword>
<accession>A0A7T1F324</accession>
<dbReference type="PANTHER" id="PTHR43005:SF1">
    <property type="entry name" value="SPERMIDINE_PUTRESCINE TRANSPORT SYSTEM PERMEASE PROTEIN"/>
    <property type="match status" value="1"/>
</dbReference>
<evidence type="ECO:0000256" key="2">
    <source>
        <dbReference type="ARBA" id="ARBA00022448"/>
    </source>
</evidence>
<evidence type="ECO:0000256" key="3">
    <source>
        <dbReference type="ARBA" id="ARBA00022475"/>
    </source>
</evidence>
<reference evidence="9 10" key="1">
    <citation type="journal article" date="2021" name="Nat. Commun.">
        <title>Isolation of a member of the candidate phylum Atribacteria reveals a unique cell membrane structure.</title>
        <authorList>
            <person name="Taiki K."/>
            <person name="Nobu M.K."/>
            <person name="Kusada H."/>
            <person name="Meng X.-Y."/>
            <person name="Hosoki N."/>
            <person name="Uematsu K."/>
            <person name="Yoshioka H."/>
            <person name="Kamagata Y."/>
            <person name="Tamaki H."/>
        </authorList>
    </citation>
    <scope>NUCLEOTIDE SEQUENCE [LARGE SCALE GENOMIC DNA]</scope>
    <source>
        <strain evidence="9 10">RT761</strain>
    </source>
</reference>
<keyword evidence="10" id="KW-1185">Reference proteome</keyword>
<evidence type="ECO:0000256" key="7">
    <source>
        <dbReference type="RuleBase" id="RU363032"/>
    </source>
</evidence>
<evidence type="ECO:0000256" key="4">
    <source>
        <dbReference type="ARBA" id="ARBA00022692"/>
    </source>
</evidence>
<dbReference type="EMBL" id="CP065383">
    <property type="protein sequence ID" value="QPM67936.1"/>
    <property type="molecule type" value="Genomic_DNA"/>
</dbReference>
<dbReference type="RefSeq" id="WP_218113105.1">
    <property type="nucleotide sequence ID" value="NZ_CP065383.1"/>
</dbReference>
<dbReference type="AlphaFoldDB" id="A0A7T1F324"/>
<name>A0A7T1F324_ATRLM</name>
<protein>
    <submittedName>
        <fullName evidence="9">Trehalose transport system permease protein SugA</fullName>
    </submittedName>
</protein>
<gene>
    <name evidence="9" type="primary">sugA_8</name>
    <name evidence="9" type="ORF">RT761_01149</name>
</gene>
<dbReference type="PANTHER" id="PTHR43005">
    <property type="entry name" value="BLR7065 PROTEIN"/>
    <property type="match status" value="1"/>
</dbReference>
<feature type="transmembrane region" description="Helical" evidence="7">
    <location>
        <begin position="76"/>
        <end position="97"/>
    </location>
</feature>
<feature type="transmembrane region" description="Helical" evidence="7">
    <location>
        <begin position="266"/>
        <end position="287"/>
    </location>
</feature>
<dbReference type="KEGG" id="alam:RT761_01149"/>
<feature type="transmembrane region" description="Helical" evidence="7">
    <location>
        <begin position="109"/>
        <end position="129"/>
    </location>
</feature>
<dbReference type="SUPFAM" id="SSF161098">
    <property type="entry name" value="MetI-like"/>
    <property type="match status" value="1"/>
</dbReference>
<keyword evidence="6 7" id="KW-0472">Membrane</keyword>
<comment type="similarity">
    <text evidence="7">Belongs to the binding-protein-dependent transport system permease family.</text>
</comment>
<feature type="transmembrane region" description="Helical" evidence="7">
    <location>
        <begin position="203"/>
        <end position="222"/>
    </location>
</feature>
<keyword evidence="4 7" id="KW-0812">Transmembrane</keyword>